<accession>A0A8S9YKM0</accession>
<dbReference type="Proteomes" id="UP000822476">
    <property type="component" value="Unassembled WGS sequence"/>
</dbReference>
<organism evidence="1 2">
    <name type="scientific">Paragonimus skrjabini miyazakii</name>
    <dbReference type="NCBI Taxonomy" id="59628"/>
    <lineage>
        <taxon>Eukaryota</taxon>
        <taxon>Metazoa</taxon>
        <taxon>Spiralia</taxon>
        <taxon>Lophotrochozoa</taxon>
        <taxon>Platyhelminthes</taxon>
        <taxon>Trematoda</taxon>
        <taxon>Digenea</taxon>
        <taxon>Plagiorchiida</taxon>
        <taxon>Troglotremata</taxon>
        <taxon>Troglotrematidae</taxon>
        <taxon>Paragonimus</taxon>
    </lineage>
</organism>
<protein>
    <submittedName>
        <fullName evidence="1">Uncharacterized protein</fullName>
    </submittedName>
</protein>
<evidence type="ECO:0000313" key="2">
    <source>
        <dbReference type="Proteomes" id="UP000822476"/>
    </source>
</evidence>
<comment type="caution">
    <text evidence="1">The sequence shown here is derived from an EMBL/GenBank/DDBJ whole genome shotgun (WGS) entry which is preliminary data.</text>
</comment>
<name>A0A8S9YKM0_9TREM</name>
<proteinExistence type="predicted"/>
<dbReference type="EMBL" id="JTDE01006813">
    <property type="protein sequence ID" value="KAF7241708.1"/>
    <property type="molecule type" value="Genomic_DNA"/>
</dbReference>
<gene>
    <name evidence="1" type="ORF">EG68_10415</name>
</gene>
<sequence length="27" mass="3232">MYRSPKRFVLPSDYAIEKLSENRLSCK</sequence>
<evidence type="ECO:0000313" key="1">
    <source>
        <dbReference type="EMBL" id="KAF7241708.1"/>
    </source>
</evidence>
<keyword evidence="2" id="KW-1185">Reference proteome</keyword>
<reference evidence="1" key="1">
    <citation type="submission" date="2019-07" db="EMBL/GenBank/DDBJ databases">
        <title>Annotation for the trematode Paragonimus miyazaki's.</title>
        <authorList>
            <person name="Choi Y.-J."/>
        </authorList>
    </citation>
    <scope>NUCLEOTIDE SEQUENCE</scope>
    <source>
        <strain evidence="1">Japan</strain>
    </source>
</reference>
<dbReference type="AlphaFoldDB" id="A0A8S9YKM0"/>